<dbReference type="AlphaFoldDB" id="A0A9N9QMP8"/>
<dbReference type="Pfam" id="PF00494">
    <property type="entry name" value="SQS_PSY"/>
    <property type="match status" value="1"/>
</dbReference>
<dbReference type="Proteomes" id="UP001152799">
    <property type="component" value="Chromosome 7"/>
</dbReference>
<keyword evidence="2" id="KW-0732">Signal</keyword>
<dbReference type="OrthoDB" id="270318at2759"/>
<dbReference type="InterPro" id="IPR032145">
    <property type="entry name" value="DUF4818"/>
</dbReference>
<organism evidence="3 4">
    <name type="scientific">Ceutorhynchus assimilis</name>
    <name type="common">cabbage seed weevil</name>
    <dbReference type="NCBI Taxonomy" id="467358"/>
    <lineage>
        <taxon>Eukaryota</taxon>
        <taxon>Metazoa</taxon>
        <taxon>Ecdysozoa</taxon>
        <taxon>Arthropoda</taxon>
        <taxon>Hexapoda</taxon>
        <taxon>Insecta</taxon>
        <taxon>Pterygota</taxon>
        <taxon>Neoptera</taxon>
        <taxon>Endopterygota</taxon>
        <taxon>Coleoptera</taxon>
        <taxon>Polyphaga</taxon>
        <taxon>Cucujiformia</taxon>
        <taxon>Curculionidae</taxon>
        <taxon>Ceutorhynchinae</taxon>
        <taxon>Ceutorhynchus</taxon>
    </lineage>
</organism>
<proteinExistence type="predicted"/>
<feature type="chain" id="PRO_5040242007" description="NADH dehydrogenase (Ubiquinone) complex I, assembly factor 6" evidence="2">
    <location>
        <begin position="19"/>
        <end position="542"/>
    </location>
</feature>
<evidence type="ECO:0000256" key="2">
    <source>
        <dbReference type="SAM" id="SignalP"/>
    </source>
</evidence>
<evidence type="ECO:0000256" key="1">
    <source>
        <dbReference type="SAM" id="Phobius"/>
    </source>
</evidence>
<accession>A0A9N9QMP8</accession>
<dbReference type="InterPro" id="IPR008949">
    <property type="entry name" value="Isoprenoid_synthase_dom_sf"/>
</dbReference>
<gene>
    <name evidence="3" type="ORF">CEUTPL_LOCUS12442</name>
</gene>
<feature type="transmembrane region" description="Helical" evidence="1">
    <location>
        <begin position="124"/>
        <end position="143"/>
    </location>
</feature>
<dbReference type="Pfam" id="PF16089">
    <property type="entry name" value="DUF4818"/>
    <property type="match status" value="1"/>
</dbReference>
<keyword evidence="1" id="KW-1133">Transmembrane helix</keyword>
<dbReference type="SUPFAM" id="SSF48576">
    <property type="entry name" value="Terpenoid synthases"/>
    <property type="match status" value="1"/>
</dbReference>
<sequence>MGMLIPCLLAAILNGCAMQLFREPIKIGDGPLLALYMFIFSAFLLLWSVRIYPGNLRKIGRMQCLLEFFIAEFIMEAMIVDFWFPLEKNIHDALPVLAQNIEDWLSSGDFSADATMDFLKGETLPFLISYALAVFFLLAILQASRVVDFTLIREEGFGCFLKHLKRKFKLGLRRIGRQLGLNKQTNINNVFLIQNKSISTYLTSLSQKLTMNALKKGLIHLKPPLTRPKTTQSPAEYCLDSIRKYDYENFLCTILLKNTSRSVALAVRGLNVEIARVAEQTSQDNIGLMRLKFWEETINKCYSKDLKLIPKHPVALELYRAISNANLTKRYLNNLVVARQNYINKTSFQTLEEMEKYLEQTMSNVYYLILEGCNIKNVHADHAASHLGKAQGIIQQLRSIPHSRQLNFIPIPQEVLIKHHLSQQDVLRGTKSEKLSNCVFEVASRAHQHLVKSRSLMEKVPKEARRVLLPAIPVSIYLDRLLRVDHDILDQHLQRRSWNLLVSLYFTQLVSQALHKGLRGRNSGDVICRPVANSRTNERMPY</sequence>
<feature type="signal peptide" evidence="2">
    <location>
        <begin position="1"/>
        <end position="18"/>
    </location>
</feature>
<keyword evidence="1" id="KW-0812">Transmembrane</keyword>
<keyword evidence="4" id="KW-1185">Reference proteome</keyword>
<feature type="transmembrane region" description="Helical" evidence="1">
    <location>
        <begin position="33"/>
        <end position="52"/>
    </location>
</feature>
<evidence type="ECO:0008006" key="5">
    <source>
        <dbReference type="Google" id="ProtNLM"/>
    </source>
</evidence>
<dbReference type="EMBL" id="OU892283">
    <property type="protein sequence ID" value="CAG9772020.1"/>
    <property type="molecule type" value="Genomic_DNA"/>
</dbReference>
<dbReference type="Gene3D" id="1.10.600.10">
    <property type="entry name" value="Farnesyl Diphosphate Synthase"/>
    <property type="match status" value="1"/>
</dbReference>
<evidence type="ECO:0000313" key="4">
    <source>
        <dbReference type="Proteomes" id="UP001152799"/>
    </source>
</evidence>
<evidence type="ECO:0000313" key="3">
    <source>
        <dbReference type="EMBL" id="CAG9772020.1"/>
    </source>
</evidence>
<dbReference type="InterPro" id="IPR002060">
    <property type="entry name" value="Squ/phyt_synthse"/>
</dbReference>
<protein>
    <recommendedName>
        <fullName evidence="5">NADH dehydrogenase (Ubiquinone) complex I, assembly factor 6</fullName>
    </recommendedName>
</protein>
<reference evidence="3" key="1">
    <citation type="submission" date="2022-01" db="EMBL/GenBank/DDBJ databases">
        <authorList>
            <person name="King R."/>
        </authorList>
    </citation>
    <scope>NUCLEOTIDE SEQUENCE</scope>
</reference>
<keyword evidence="1" id="KW-0472">Membrane</keyword>
<name>A0A9N9QMP8_9CUCU</name>